<name>A0A0V1JAY6_TRIPS</name>
<dbReference type="PRINTS" id="PR00190">
    <property type="entry name" value="ACTIN"/>
</dbReference>
<keyword evidence="10" id="KW-0175">Coiled coil</keyword>
<keyword evidence="7" id="KW-0206">Cytoskeleton</keyword>
<dbReference type="GO" id="GO:0005856">
    <property type="term" value="C:cytoskeleton"/>
    <property type="evidence" value="ECO:0007669"/>
    <property type="project" value="UniProtKB-SubCell"/>
</dbReference>
<reference evidence="11 12" key="1">
    <citation type="submission" date="2015-01" db="EMBL/GenBank/DDBJ databases">
        <title>Evolution of Trichinella species and genotypes.</title>
        <authorList>
            <person name="Korhonen P.K."/>
            <person name="Edoardo P."/>
            <person name="Giuseppe L.R."/>
            <person name="Gasser R.B."/>
        </authorList>
    </citation>
    <scope>NUCLEOTIDE SEQUENCE [LARGE SCALE GENOMIC DNA]</scope>
    <source>
        <strain evidence="11">ISS176</strain>
    </source>
</reference>
<dbReference type="InterPro" id="IPR043129">
    <property type="entry name" value="ATPase_NBD"/>
</dbReference>
<proteinExistence type="inferred from homology"/>
<evidence type="ECO:0000256" key="10">
    <source>
        <dbReference type="SAM" id="Coils"/>
    </source>
</evidence>
<dbReference type="PANTHER" id="PTHR11937">
    <property type="entry name" value="ACTIN"/>
    <property type="match status" value="1"/>
</dbReference>
<feature type="coiled-coil region" evidence="10">
    <location>
        <begin position="516"/>
        <end position="564"/>
    </location>
</feature>
<evidence type="ECO:0000256" key="6">
    <source>
        <dbReference type="ARBA" id="ARBA00022840"/>
    </source>
</evidence>
<dbReference type="InterPro" id="IPR020902">
    <property type="entry name" value="Actin/actin-like_CS"/>
</dbReference>
<evidence type="ECO:0000313" key="11">
    <source>
        <dbReference type="EMBL" id="KRZ32128.1"/>
    </source>
</evidence>
<keyword evidence="4" id="KW-0547">Nucleotide-binding</keyword>
<evidence type="ECO:0000256" key="8">
    <source>
        <dbReference type="ARBA" id="ARBA00049360"/>
    </source>
</evidence>
<dbReference type="Proteomes" id="UP000054826">
    <property type="component" value="Unassembled WGS sequence"/>
</dbReference>
<evidence type="ECO:0000256" key="4">
    <source>
        <dbReference type="ARBA" id="ARBA00022741"/>
    </source>
</evidence>
<dbReference type="EMBL" id="JYDV01000113">
    <property type="protein sequence ID" value="KRZ32128.1"/>
    <property type="molecule type" value="Genomic_DNA"/>
</dbReference>
<dbReference type="GO" id="GO:0005524">
    <property type="term" value="F:ATP binding"/>
    <property type="evidence" value="ECO:0007669"/>
    <property type="project" value="UniProtKB-KW"/>
</dbReference>
<accession>A0A0V1JAY6</accession>
<dbReference type="Pfam" id="PF00022">
    <property type="entry name" value="Actin"/>
    <property type="match status" value="1"/>
</dbReference>
<dbReference type="InterPro" id="IPR004000">
    <property type="entry name" value="Actin"/>
</dbReference>
<keyword evidence="6" id="KW-0067">ATP-binding</keyword>
<dbReference type="InterPro" id="IPR019321">
    <property type="entry name" value="Nucleoporin_Nup88"/>
</dbReference>
<gene>
    <name evidence="11" type="primary">ACT-1</name>
    <name evidence="11" type="ORF">T4C_6156</name>
</gene>
<evidence type="ECO:0000256" key="5">
    <source>
        <dbReference type="ARBA" id="ARBA00022801"/>
    </source>
</evidence>
<comment type="subcellular location">
    <subcellularLocation>
        <location evidence="1">Cytoplasm</location>
        <location evidence="1">Cytoskeleton</location>
    </subcellularLocation>
</comment>
<protein>
    <submittedName>
        <fullName evidence="11">Actin-1</fullName>
    </submittedName>
</protein>
<evidence type="ECO:0000256" key="2">
    <source>
        <dbReference type="ARBA" id="ARBA00006752"/>
    </source>
</evidence>
<dbReference type="PROSITE" id="PS01132">
    <property type="entry name" value="ACTINS_ACT_LIKE"/>
    <property type="match status" value="1"/>
</dbReference>
<dbReference type="FunFam" id="3.90.640.10:FF:000047">
    <property type="entry name" value="Actin, alpha skeletal muscle"/>
    <property type="match status" value="1"/>
</dbReference>
<evidence type="ECO:0000256" key="1">
    <source>
        <dbReference type="ARBA" id="ARBA00004245"/>
    </source>
</evidence>
<evidence type="ECO:0000256" key="9">
    <source>
        <dbReference type="RuleBase" id="RU000487"/>
    </source>
</evidence>
<dbReference type="AlphaFoldDB" id="A0A0V1JAY6"/>
<dbReference type="Pfam" id="PF10168">
    <property type="entry name" value="Nup88"/>
    <property type="match status" value="1"/>
</dbReference>
<comment type="similarity">
    <text evidence="2 9">Belongs to the actin family.</text>
</comment>
<dbReference type="GO" id="GO:0016787">
    <property type="term" value="F:hydrolase activity"/>
    <property type="evidence" value="ECO:0007669"/>
    <property type="project" value="UniProtKB-KW"/>
</dbReference>
<evidence type="ECO:0000256" key="7">
    <source>
        <dbReference type="ARBA" id="ARBA00023212"/>
    </source>
</evidence>
<evidence type="ECO:0000256" key="3">
    <source>
        <dbReference type="ARBA" id="ARBA00022490"/>
    </source>
</evidence>
<keyword evidence="5" id="KW-0378">Hydrolase</keyword>
<organism evidence="11 12">
    <name type="scientific">Trichinella pseudospiralis</name>
    <name type="common">Parasitic roundworm</name>
    <dbReference type="NCBI Taxonomy" id="6337"/>
    <lineage>
        <taxon>Eukaryota</taxon>
        <taxon>Metazoa</taxon>
        <taxon>Ecdysozoa</taxon>
        <taxon>Nematoda</taxon>
        <taxon>Enoplea</taxon>
        <taxon>Dorylaimia</taxon>
        <taxon>Trichinellida</taxon>
        <taxon>Trichinellidae</taxon>
        <taxon>Trichinella</taxon>
    </lineage>
</organism>
<dbReference type="SUPFAM" id="SSF53067">
    <property type="entry name" value="Actin-like ATPase domain"/>
    <property type="match status" value="2"/>
</dbReference>
<comment type="caution">
    <text evidence="11">The sequence shown here is derived from an EMBL/GenBank/DDBJ whole genome shotgun (WGS) entry which is preliminary data.</text>
</comment>
<evidence type="ECO:0000313" key="12">
    <source>
        <dbReference type="Proteomes" id="UP000054826"/>
    </source>
</evidence>
<dbReference type="Gene3D" id="3.90.640.10">
    <property type="entry name" value="Actin, Chain A, domain 4"/>
    <property type="match status" value="1"/>
</dbReference>
<dbReference type="Gene3D" id="3.30.420.40">
    <property type="match status" value="2"/>
</dbReference>
<dbReference type="SMART" id="SM00268">
    <property type="entry name" value="ACTIN"/>
    <property type="match status" value="1"/>
</dbReference>
<comment type="catalytic activity">
    <reaction evidence="8">
        <text>ATP + H2O = ADP + phosphate + H(+)</text>
        <dbReference type="Rhea" id="RHEA:13065"/>
        <dbReference type="ChEBI" id="CHEBI:15377"/>
        <dbReference type="ChEBI" id="CHEBI:15378"/>
        <dbReference type="ChEBI" id="CHEBI:30616"/>
        <dbReference type="ChEBI" id="CHEBI:43474"/>
        <dbReference type="ChEBI" id="CHEBI:456216"/>
    </reaction>
</comment>
<keyword evidence="3" id="KW-0963">Cytoplasm</keyword>
<dbReference type="FunFam" id="3.30.420.40:FF:000291">
    <property type="entry name" value="Actin, alpha skeletal muscle"/>
    <property type="match status" value="1"/>
</dbReference>
<sequence length="1104" mass="124873">MENDLSFLYSDGIECNQKRNYDLNSDLNVTFAQRKQLFAMCGRNLLTWIPEKSCLEVAKNTVRFSSIPTQCVNEVRCNSLFTHAALISQSEVVIVHLPAELYASHYPISPTKEGHVCRSAFVDLGLHRVALNLQFLCVRWHPCYLKGPYLMALCNDNTLRMYDAFSCKKPLQIVSLDPSKREIGMSTLNPKYFIGDSAVTFDFGSPLDVKEVEQNGPQYWPIFVVHGCGEIRYVLSDTHNCKFFEPSDSLSIFPLADDNYDLEVSDVLCLENDGLSVLAVASSTGKIYHLVVFQDKDDEEILSCTSSAYSLHVHEIIRLPWYKLVSERSNVSTSMCTVFSDYGLKFKYVCYCSNEIYMIHLRWLEDFVKIKKVAAEETRPTSVDFLLKMPSKASSVQSEFIGVAFVNAENQAASFLIALTSDFSITTIRLPQFSDVNDNSTNRSTVEKDSAIVAKNSSGFMLEVEKLLPTERRFPILCNESHSKFDGRLLKRVFDMVESKFFSKLKPARQLVIDRVNDLERLYEQEVTDLDALSSNHSFLKIIISDLEKDLAMLQSKNEAIIQRHSSRTDVLKRYIHKENAPLSTAEAQALFELRQMEASVSCLFQMLRQATGELDSFQFEMEQIVYARSKLTGAQYEALLRTINENDSHISKTLELLTAVKKLLGNTNTEAWAVEITTGAVVDVSSDCRWRQIHQQLSRIRNGTSDHFPTDPMQQHPILSYPCMDPEFTKPLVIDNGSGVVKAGFAGDDVPLAIFPSIIGRPRHQGVMIGKTNKESYVGDEAQNIRGLLTLKYPVEHGIITNWNDMELLWHHTFYNELRVSPKEHPVLLTEAPLNPKVNREKMAEIMFESFKTPAIYVAVQAVLSLYATGKTTGIVLDCGDGVSHTVPIYEGYTLPHAILRLNLAGRDLTNHMITLLTERGYSFTTTAEREIARDIKEKLCFVADDFEQTIMTERLNRNFETSYELPDGQVITIGSERFRCPEALFQPSLLGLECCGVHEITKSSIMKCDVDLRRELNENIILSGGSTMFPGIGERMKKEIKALGPEGVNVNIHIPPERKYSVWIGGSIMASLNTFQKMWITKNMEAQLYIASVSKWLNECQN</sequence>